<dbReference type="InterPro" id="IPR011663">
    <property type="entry name" value="UTRA"/>
</dbReference>
<organism evidence="5 6">
    <name type="scientific">Aureimonas pseudogalii</name>
    <dbReference type="NCBI Taxonomy" id="1744844"/>
    <lineage>
        <taxon>Bacteria</taxon>
        <taxon>Pseudomonadati</taxon>
        <taxon>Pseudomonadota</taxon>
        <taxon>Alphaproteobacteria</taxon>
        <taxon>Hyphomicrobiales</taxon>
        <taxon>Aurantimonadaceae</taxon>
        <taxon>Aureimonas</taxon>
    </lineage>
</organism>
<dbReference type="Pfam" id="PF07702">
    <property type="entry name" value="UTRA"/>
    <property type="match status" value="1"/>
</dbReference>
<evidence type="ECO:0000313" key="5">
    <source>
        <dbReference type="EMBL" id="MBB3996699.1"/>
    </source>
</evidence>
<sequence length="250" mass="28282">MHESAWERDEGAGPKLDGELRSAFGIREEIERRVRSGIWAPGERLTSERDLAEHFETTRVTLREALSMLESEGRLYREDRRGWFVAPPRLVYDPTERGTFDRTARAQGRVPVTRLLDFAVVPCAPRVSALLALPVGLPILRIRRQRFLDGRAVLYVEHHLQPDAFPGLETADLTGSMTEIYERDYGFSYGGMVFEITTVGLHPAAAEPLRMAVGSPGLLVTRAHDDRAGRRVDCDFEYWRHDAILVRVAA</sequence>
<dbReference type="AlphaFoldDB" id="A0A7W6E9E0"/>
<dbReference type="Gene3D" id="3.40.1410.10">
    <property type="entry name" value="Chorismate lyase-like"/>
    <property type="match status" value="1"/>
</dbReference>
<evidence type="ECO:0000256" key="3">
    <source>
        <dbReference type="ARBA" id="ARBA00023163"/>
    </source>
</evidence>
<dbReference type="InterPro" id="IPR036388">
    <property type="entry name" value="WH-like_DNA-bd_sf"/>
</dbReference>
<accession>A0A7W6E9E0</accession>
<dbReference type="InterPro" id="IPR028978">
    <property type="entry name" value="Chorismate_lyase_/UTRA_dom_sf"/>
</dbReference>
<reference evidence="5 6" key="1">
    <citation type="submission" date="2020-08" db="EMBL/GenBank/DDBJ databases">
        <title>Genomic Encyclopedia of Type Strains, Phase IV (KMG-IV): sequencing the most valuable type-strain genomes for metagenomic binning, comparative biology and taxonomic classification.</title>
        <authorList>
            <person name="Goeker M."/>
        </authorList>
    </citation>
    <scope>NUCLEOTIDE SEQUENCE [LARGE SCALE GENOMIC DNA]</scope>
    <source>
        <strain evidence="5 6">DSM 102238</strain>
    </source>
</reference>
<dbReference type="Proteomes" id="UP000542776">
    <property type="component" value="Unassembled WGS sequence"/>
</dbReference>
<protein>
    <submittedName>
        <fullName evidence="5">DNA-binding GntR family transcriptional regulator</fullName>
    </submittedName>
</protein>
<dbReference type="Gene3D" id="1.10.10.10">
    <property type="entry name" value="Winged helix-like DNA-binding domain superfamily/Winged helix DNA-binding domain"/>
    <property type="match status" value="1"/>
</dbReference>
<dbReference type="SMART" id="SM00345">
    <property type="entry name" value="HTH_GNTR"/>
    <property type="match status" value="1"/>
</dbReference>
<keyword evidence="2 5" id="KW-0238">DNA-binding</keyword>
<keyword evidence="6" id="KW-1185">Reference proteome</keyword>
<evidence type="ECO:0000256" key="1">
    <source>
        <dbReference type="ARBA" id="ARBA00023015"/>
    </source>
</evidence>
<dbReference type="PANTHER" id="PTHR44846:SF7">
    <property type="entry name" value="TRANSCRIPTIONAL REGULATOR OF 2-AMINOETHYLPHOSPHONATE DEGRADATION OPERONS-RELATED"/>
    <property type="match status" value="1"/>
</dbReference>
<dbReference type="InterPro" id="IPR000524">
    <property type="entry name" value="Tscrpt_reg_HTH_GntR"/>
</dbReference>
<gene>
    <name evidence="5" type="ORF">GGR04_000520</name>
</gene>
<dbReference type="CDD" id="cd07377">
    <property type="entry name" value="WHTH_GntR"/>
    <property type="match status" value="1"/>
</dbReference>
<feature type="domain" description="HTH gntR-type" evidence="4">
    <location>
        <begin position="20"/>
        <end position="88"/>
    </location>
</feature>
<keyword evidence="1" id="KW-0805">Transcription regulation</keyword>
<dbReference type="InterPro" id="IPR050679">
    <property type="entry name" value="Bact_HTH_transcr_reg"/>
</dbReference>
<dbReference type="SMART" id="SM00866">
    <property type="entry name" value="UTRA"/>
    <property type="match status" value="1"/>
</dbReference>
<dbReference type="GO" id="GO:0045892">
    <property type="term" value="P:negative regulation of DNA-templated transcription"/>
    <property type="evidence" value="ECO:0007669"/>
    <property type="project" value="TreeGrafter"/>
</dbReference>
<evidence type="ECO:0000313" key="6">
    <source>
        <dbReference type="Proteomes" id="UP000542776"/>
    </source>
</evidence>
<evidence type="ECO:0000259" key="4">
    <source>
        <dbReference type="PROSITE" id="PS50949"/>
    </source>
</evidence>
<dbReference type="InterPro" id="IPR036390">
    <property type="entry name" value="WH_DNA-bd_sf"/>
</dbReference>
<dbReference type="PROSITE" id="PS50949">
    <property type="entry name" value="HTH_GNTR"/>
    <property type="match status" value="1"/>
</dbReference>
<comment type="caution">
    <text evidence="5">The sequence shown here is derived from an EMBL/GenBank/DDBJ whole genome shotgun (WGS) entry which is preliminary data.</text>
</comment>
<dbReference type="SUPFAM" id="SSF64288">
    <property type="entry name" value="Chorismate lyase-like"/>
    <property type="match status" value="1"/>
</dbReference>
<keyword evidence="3" id="KW-0804">Transcription</keyword>
<dbReference type="Pfam" id="PF00392">
    <property type="entry name" value="GntR"/>
    <property type="match status" value="1"/>
</dbReference>
<name>A0A7W6E9E0_9HYPH</name>
<dbReference type="RefSeq" id="WP_183197535.1">
    <property type="nucleotide sequence ID" value="NZ_JACIEK010000001.1"/>
</dbReference>
<dbReference type="SUPFAM" id="SSF46785">
    <property type="entry name" value="Winged helix' DNA-binding domain"/>
    <property type="match status" value="1"/>
</dbReference>
<dbReference type="PRINTS" id="PR00035">
    <property type="entry name" value="HTHGNTR"/>
</dbReference>
<proteinExistence type="predicted"/>
<dbReference type="EMBL" id="JACIEK010000001">
    <property type="protein sequence ID" value="MBB3996699.1"/>
    <property type="molecule type" value="Genomic_DNA"/>
</dbReference>
<dbReference type="PANTHER" id="PTHR44846">
    <property type="entry name" value="MANNOSYL-D-GLYCERATE TRANSPORT/METABOLISM SYSTEM REPRESSOR MNGR-RELATED"/>
    <property type="match status" value="1"/>
</dbReference>
<evidence type="ECO:0000256" key="2">
    <source>
        <dbReference type="ARBA" id="ARBA00023125"/>
    </source>
</evidence>
<dbReference type="GO" id="GO:0003700">
    <property type="term" value="F:DNA-binding transcription factor activity"/>
    <property type="evidence" value="ECO:0007669"/>
    <property type="project" value="InterPro"/>
</dbReference>
<dbReference type="GO" id="GO:0003677">
    <property type="term" value="F:DNA binding"/>
    <property type="evidence" value="ECO:0007669"/>
    <property type="project" value="UniProtKB-KW"/>
</dbReference>